<dbReference type="AlphaFoldDB" id="A0A1M6XUB9"/>
<dbReference type="EMBL" id="LT670844">
    <property type="protein sequence ID" value="SHL09415.1"/>
    <property type="molecule type" value="Genomic_DNA"/>
</dbReference>
<keyword evidence="1" id="KW-0472">Membrane</keyword>
<sequence length="82" mass="9003">MNIPIGAIIALILLAGGIALFGNRLWLLLVRGMVLDRSHPVPTPISKTAQPKQYWTKASVLTLMIFGLVYCFIRILVAVVSQ</sequence>
<name>A0A1M6XUB9_9BRAD</name>
<accession>A0A1M6XUB9</accession>
<proteinExistence type="predicted"/>
<evidence type="ECO:0000313" key="3">
    <source>
        <dbReference type="Proteomes" id="UP000189935"/>
    </source>
</evidence>
<protein>
    <submittedName>
        <fullName evidence="2">Uncharacterized protein</fullName>
    </submittedName>
</protein>
<keyword evidence="1" id="KW-0812">Transmembrane</keyword>
<keyword evidence="1" id="KW-1133">Transmembrane helix</keyword>
<dbReference type="RefSeq" id="WP_079542397.1">
    <property type="nucleotide sequence ID" value="NZ_LT670844.1"/>
</dbReference>
<evidence type="ECO:0000313" key="2">
    <source>
        <dbReference type="EMBL" id="SHL09415.1"/>
    </source>
</evidence>
<dbReference type="Proteomes" id="UP000189935">
    <property type="component" value="Chromosome I"/>
</dbReference>
<feature type="transmembrane region" description="Helical" evidence="1">
    <location>
        <begin position="60"/>
        <end position="80"/>
    </location>
</feature>
<feature type="transmembrane region" description="Helical" evidence="1">
    <location>
        <begin position="6"/>
        <end position="29"/>
    </location>
</feature>
<reference evidence="2 3" key="1">
    <citation type="submission" date="2016-11" db="EMBL/GenBank/DDBJ databases">
        <authorList>
            <person name="Jaros S."/>
            <person name="Januszkiewicz K."/>
            <person name="Wedrychowicz H."/>
        </authorList>
    </citation>
    <scope>NUCLEOTIDE SEQUENCE [LARGE SCALE GENOMIC DNA]</scope>
    <source>
        <strain evidence="2 3">GAS499</strain>
    </source>
</reference>
<evidence type="ECO:0000256" key="1">
    <source>
        <dbReference type="SAM" id="Phobius"/>
    </source>
</evidence>
<organism evidence="2 3">
    <name type="scientific">Bradyrhizobium lablabi</name>
    <dbReference type="NCBI Taxonomy" id="722472"/>
    <lineage>
        <taxon>Bacteria</taxon>
        <taxon>Pseudomonadati</taxon>
        <taxon>Pseudomonadota</taxon>
        <taxon>Alphaproteobacteria</taxon>
        <taxon>Hyphomicrobiales</taxon>
        <taxon>Nitrobacteraceae</taxon>
        <taxon>Bradyrhizobium</taxon>
    </lineage>
</organism>
<gene>
    <name evidence="2" type="ORF">SAMN05444159_4976</name>
</gene>